<sequence>ATIDELRKIRLKKLKAIEKAGFSAYPEKTRRTHKIEETLKNFSKISKTKKEVILVGRIKSQRKHGRATFLHIEDGTGKIQAFFREDRLGERGYKFFLDNFDIGDFVELRGDKIKRISDTKCVW</sequence>
<keyword evidence="1" id="KW-0547">Nucleotide-binding</keyword>
<gene>
    <name evidence="3" type="ORF">S06H3_10557</name>
</gene>
<dbReference type="GO" id="GO:0000049">
    <property type="term" value="F:tRNA binding"/>
    <property type="evidence" value="ECO:0007669"/>
    <property type="project" value="TreeGrafter"/>
</dbReference>
<dbReference type="GO" id="GO:0004824">
    <property type="term" value="F:lysine-tRNA ligase activity"/>
    <property type="evidence" value="ECO:0007669"/>
    <property type="project" value="TreeGrafter"/>
</dbReference>
<dbReference type="InterPro" id="IPR004365">
    <property type="entry name" value="NA-bd_OB_tRNA"/>
</dbReference>
<accession>X1M2D2</accession>
<dbReference type="EMBL" id="BARV01004912">
    <property type="protein sequence ID" value="GAI08835.1"/>
    <property type="molecule type" value="Genomic_DNA"/>
</dbReference>
<dbReference type="InterPro" id="IPR012340">
    <property type="entry name" value="NA-bd_OB-fold"/>
</dbReference>
<dbReference type="AlphaFoldDB" id="X1M2D2"/>
<dbReference type="GO" id="GO:0005829">
    <property type="term" value="C:cytosol"/>
    <property type="evidence" value="ECO:0007669"/>
    <property type="project" value="TreeGrafter"/>
</dbReference>
<evidence type="ECO:0000259" key="2">
    <source>
        <dbReference type="Pfam" id="PF01336"/>
    </source>
</evidence>
<evidence type="ECO:0000256" key="1">
    <source>
        <dbReference type="ARBA" id="ARBA00022741"/>
    </source>
</evidence>
<organism evidence="3">
    <name type="scientific">marine sediment metagenome</name>
    <dbReference type="NCBI Taxonomy" id="412755"/>
    <lineage>
        <taxon>unclassified sequences</taxon>
        <taxon>metagenomes</taxon>
        <taxon>ecological metagenomes</taxon>
    </lineage>
</organism>
<dbReference type="Gene3D" id="2.40.50.140">
    <property type="entry name" value="Nucleic acid-binding proteins"/>
    <property type="match status" value="1"/>
</dbReference>
<comment type="caution">
    <text evidence="3">The sequence shown here is derived from an EMBL/GenBank/DDBJ whole genome shotgun (WGS) entry which is preliminary data.</text>
</comment>
<dbReference type="SUPFAM" id="SSF50249">
    <property type="entry name" value="Nucleic acid-binding proteins"/>
    <property type="match status" value="1"/>
</dbReference>
<protein>
    <recommendedName>
        <fullName evidence="2">OB domain-containing protein</fullName>
    </recommendedName>
</protein>
<dbReference type="GO" id="GO:0006430">
    <property type="term" value="P:lysyl-tRNA aminoacylation"/>
    <property type="evidence" value="ECO:0007669"/>
    <property type="project" value="TreeGrafter"/>
</dbReference>
<feature type="non-terminal residue" evidence="3">
    <location>
        <position position="1"/>
    </location>
</feature>
<proteinExistence type="predicted"/>
<evidence type="ECO:0000313" key="3">
    <source>
        <dbReference type="EMBL" id="GAI08835.1"/>
    </source>
</evidence>
<dbReference type="PANTHER" id="PTHR42918">
    <property type="entry name" value="LYSYL-TRNA SYNTHETASE"/>
    <property type="match status" value="1"/>
</dbReference>
<dbReference type="Pfam" id="PF01336">
    <property type="entry name" value="tRNA_anti-codon"/>
    <property type="match status" value="1"/>
</dbReference>
<feature type="domain" description="OB" evidence="2">
    <location>
        <begin position="52"/>
        <end position="111"/>
    </location>
</feature>
<name>X1M2D2_9ZZZZ</name>
<dbReference type="PANTHER" id="PTHR42918:SF15">
    <property type="entry name" value="LYSINE--TRNA LIGASE, CHLOROPLASTIC_MITOCHONDRIAL"/>
    <property type="match status" value="1"/>
</dbReference>
<reference evidence="3" key="1">
    <citation type="journal article" date="2014" name="Front. Microbiol.">
        <title>High frequency of phylogenetically diverse reductive dehalogenase-homologous genes in deep subseafloor sedimentary metagenomes.</title>
        <authorList>
            <person name="Kawai M."/>
            <person name="Futagami T."/>
            <person name="Toyoda A."/>
            <person name="Takaki Y."/>
            <person name="Nishi S."/>
            <person name="Hori S."/>
            <person name="Arai W."/>
            <person name="Tsubouchi T."/>
            <person name="Morono Y."/>
            <person name="Uchiyama I."/>
            <person name="Ito T."/>
            <person name="Fujiyama A."/>
            <person name="Inagaki F."/>
            <person name="Takami H."/>
        </authorList>
    </citation>
    <scope>NUCLEOTIDE SEQUENCE</scope>
    <source>
        <strain evidence="3">Expedition CK06-06</strain>
    </source>
</reference>